<dbReference type="EMBL" id="ML994628">
    <property type="protein sequence ID" value="KAF2186963.1"/>
    <property type="molecule type" value="Genomic_DNA"/>
</dbReference>
<reference evidence="1" key="1">
    <citation type="journal article" date="2020" name="Stud. Mycol.">
        <title>101 Dothideomycetes genomes: a test case for predicting lifestyles and emergence of pathogens.</title>
        <authorList>
            <person name="Haridas S."/>
            <person name="Albert R."/>
            <person name="Binder M."/>
            <person name="Bloem J."/>
            <person name="Labutti K."/>
            <person name="Salamov A."/>
            <person name="Andreopoulos B."/>
            <person name="Baker S."/>
            <person name="Barry K."/>
            <person name="Bills G."/>
            <person name="Bluhm B."/>
            <person name="Cannon C."/>
            <person name="Castanera R."/>
            <person name="Culley D."/>
            <person name="Daum C."/>
            <person name="Ezra D."/>
            <person name="Gonzalez J."/>
            <person name="Henrissat B."/>
            <person name="Kuo A."/>
            <person name="Liang C."/>
            <person name="Lipzen A."/>
            <person name="Lutzoni F."/>
            <person name="Magnuson J."/>
            <person name="Mondo S."/>
            <person name="Nolan M."/>
            <person name="Ohm R."/>
            <person name="Pangilinan J."/>
            <person name="Park H.-J."/>
            <person name="Ramirez L."/>
            <person name="Alfaro M."/>
            <person name="Sun H."/>
            <person name="Tritt A."/>
            <person name="Yoshinaga Y."/>
            <person name="Zwiers L.-H."/>
            <person name="Turgeon B."/>
            <person name="Goodwin S."/>
            <person name="Spatafora J."/>
            <person name="Crous P."/>
            <person name="Grigoriev I."/>
        </authorList>
    </citation>
    <scope>NUCLEOTIDE SEQUENCE</scope>
    <source>
        <strain evidence="1">CBS 207.26</strain>
    </source>
</reference>
<proteinExistence type="predicted"/>
<keyword evidence="2" id="KW-1185">Reference proteome</keyword>
<accession>A0A6A6E715</accession>
<evidence type="ECO:0000313" key="1">
    <source>
        <dbReference type="EMBL" id="KAF2186963.1"/>
    </source>
</evidence>
<evidence type="ECO:0000313" key="2">
    <source>
        <dbReference type="Proteomes" id="UP000800200"/>
    </source>
</evidence>
<organism evidence="1 2">
    <name type="scientific">Zopfia rhizophila CBS 207.26</name>
    <dbReference type="NCBI Taxonomy" id="1314779"/>
    <lineage>
        <taxon>Eukaryota</taxon>
        <taxon>Fungi</taxon>
        <taxon>Dikarya</taxon>
        <taxon>Ascomycota</taxon>
        <taxon>Pezizomycotina</taxon>
        <taxon>Dothideomycetes</taxon>
        <taxon>Dothideomycetes incertae sedis</taxon>
        <taxon>Zopfiaceae</taxon>
        <taxon>Zopfia</taxon>
    </lineage>
</organism>
<gene>
    <name evidence="1" type="ORF">K469DRAFT_705510</name>
</gene>
<name>A0A6A6E715_9PEZI</name>
<dbReference type="AlphaFoldDB" id="A0A6A6E715"/>
<sequence length="57" mass="6563">MTCRGKPAVMKHRKLSAWRLVSLNSILPHTVAKPPIRHFIQKNKSIVDADSRPPRDY</sequence>
<dbReference type="Proteomes" id="UP000800200">
    <property type="component" value="Unassembled WGS sequence"/>
</dbReference>
<protein>
    <submittedName>
        <fullName evidence="1">Uncharacterized protein</fullName>
    </submittedName>
</protein>